<dbReference type="Pfam" id="PF07727">
    <property type="entry name" value="RVT_2"/>
    <property type="match status" value="1"/>
</dbReference>
<dbReference type="InterPro" id="IPR036397">
    <property type="entry name" value="RNaseH_sf"/>
</dbReference>
<dbReference type="Pfam" id="PF25597">
    <property type="entry name" value="SH3_retrovirus"/>
    <property type="match status" value="1"/>
</dbReference>
<keyword evidence="7" id="KW-0460">Magnesium</keyword>
<dbReference type="GO" id="GO:0046872">
    <property type="term" value="F:metal ion binding"/>
    <property type="evidence" value="ECO:0007669"/>
    <property type="project" value="UniProtKB-KW"/>
</dbReference>
<evidence type="ECO:0000256" key="12">
    <source>
        <dbReference type="ARBA" id="ARBA00023172"/>
    </source>
</evidence>
<dbReference type="InterPro" id="IPR039537">
    <property type="entry name" value="Retrotran_Ty1/copia-like"/>
</dbReference>
<evidence type="ECO:0000256" key="13">
    <source>
        <dbReference type="ARBA" id="ARBA00023268"/>
    </source>
</evidence>
<comment type="catalytic activity">
    <reaction evidence="15">
        <text>DNA(n) + a 2'-deoxyribonucleoside 5'-triphosphate = DNA(n+1) + diphosphate</text>
        <dbReference type="Rhea" id="RHEA:22508"/>
        <dbReference type="Rhea" id="RHEA-COMP:17339"/>
        <dbReference type="Rhea" id="RHEA-COMP:17340"/>
        <dbReference type="ChEBI" id="CHEBI:33019"/>
        <dbReference type="ChEBI" id="CHEBI:61560"/>
        <dbReference type="ChEBI" id="CHEBI:173112"/>
        <dbReference type="EC" id="2.7.7.7"/>
    </reaction>
</comment>
<keyword evidence="2" id="KW-0548">Nucleotidyltransferase</keyword>
<keyword evidence="13" id="KW-0511">Multifunctional enzyme</keyword>
<evidence type="ECO:0000256" key="2">
    <source>
        <dbReference type="ARBA" id="ARBA00022695"/>
    </source>
</evidence>
<dbReference type="SUPFAM" id="SSF53098">
    <property type="entry name" value="Ribonuclease H-like"/>
    <property type="match status" value="1"/>
</dbReference>
<dbReference type="Proteomes" id="UP000765509">
    <property type="component" value="Unassembled WGS sequence"/>
</dbReference>
<name>A0A9Q3GH65_9BASI</name>
<dbReference type="GO" id="GO:0003723">
    <property type="term" value="F:RNA binding"/>
    <property type="evidence" value="ECO:0007669"/>
    <property type="project" value="UniProtKB-KW"/>
</dbReference>
<evidence type="ECO:0000256" key="8">
    <source>
        <dbReference type="ARBA" id="ARBA00022884"/>
    </source>
</evidence>
<dbReference type="EMBL" id="AVOT02001554">
    <property type="protein sequence ID" value="MBW0467333.1"/>
    <property type="molecule type" value="Genomic_DNA"/>
</dbReference>
<dbReference type="InterPro" id="IPR057670">
    <property type="entry name" value="SH3_retrovirus"/>
</dbReference>
<dbReference type="GO" id="GO:0006310">
    <property type="term" value="P:DNA recombination"/>
    <property type="evidence" value="ECO:0007669"/>
    <property type="project" value="UniProtKB-KW"/>
</dbReference>
<evidence type="ECO:0000256" key="9">
    <source>
        <dbReference type="ARBA" id="ARBA00022908"/>
    </source>
</evidence>
<dbReference type="Gene3D" id="3.30.420.10">
    <property type="entry name" value="Ribonuclease H-like superfamily/Ribonuclease H"/>
    <property type="match status" value="1"/>
</dbReference>
<evidence type="ECO:0000259" key="16">
    <source>
        <dbReference type="PROSITE" id="PS50994"/>
    </source>
</evidence>
<keyword evidence="3" id="KW-0540">Nuclease</keyword>
<evidence type="ECO:0000256" key="14">
    <source>
        <dbReference type="ARBA" id="ARBA00048173"/>
    </source>
</evidence>
<evidence type="ECO:0000256" key="6">
    <source>
        <dbReference type="ARBA" id="ARBA00022801"/>
    </source>
</evidence>
<reference evidence="17" key="1">
    <citation type="submission" date="2021-03" db="EMBL/GenBank/DDBJ databases">
        <title>Draft genome sequence of rust myrtle Austropuccinia psidii MF-1, a brazilian biotype.</title>
        <authorList>
            <person name="Quecine M.C."/>
            <person name="Pachon D.M.R."/>
            <person name="Bonatelli M.L."/>
            <person name="Correr F.H."/>
            <person name="Franceschini L.M."/>
            <person name="Leite T.F."/>
            <person name="Margarido G.R.A."/>
            <person name="Almeida C.A."/>
            <person name="Ferrarezi J.A."/>
            <person name="Labate C.A."/>
        </authorList>
    </citation>
    <scope>NUCLEOTIDE SEQUENCE</scope>
    <source>
        <strain evidence="17">MF-1</strain>
    </source>
</reference>
<dbReference type="GO" id="GO:0015074">
    <property type="term" value="P:DNA integration"/>
    <property type="evidence" value="ECO:0007669"/>
    <property type="project" value="UniProtKB-KW"/>
</dbReference>
<comment type="catalytic activity">
    <reaction evidence="14">
        <text>DNA(n) + a 2'-deoxyribonucleoside 5'-triphosphate = DNA(n+1) + diphosphate</text>
        <dbReference type="Rhea" id="RHEA:22508"/>
        <dbReference type="Rhea" id="RHEA-COMP:17339"/>
        <dbReference type="Rhea" id="RHEA-COMP:17340"/>
        <dbReference type="ChEBI" id="CHEBI:33019"/>
        <dbReference type="ChEBI" id="CHEBI:61560"/>
        <dbReference type="ChEBI" id="CHEBI:173112"/>
        <dbReference type="EC" id="2.7.7.49"/>
    </reaction>
</comment>
<dbReference type="PROSITE" id="PS50994">
    <property type="entry name" value="INTEGRASE"/>
    <property type="match status" value="1"/>
</dbReference>
<evidence type="ECO:0000256" key="1">
    <source>
        <dbReference type="ARBA" id="ARBA00022578"/>
    </source>
</evidence>
<evidence type="ECO:0000256" key="4">
    <source>
        <dbReference type="ARBA" id="ARBA00022723"/>
    </source>
</evidence>
<keyword evidence="12" id="KW-0233">DNA recombination</keyword>
<dbReference type="PANTHER" id="PTHR42648">
    <property type="entry name" value="TRANSPOSASE, PUTATIVE-RELATED"/>
    <property type="match status" value="1"/>
</dbReference>
<sequence>MKRFSNVTGFKIKAIQTYNGSKFKNNILSSFLLAHGITHETSIPYEHHQNRHMERTNCLILEIARTSLLSANIPKRLWPFAFKHAAFIFNRVIHANSTKTPYEIVSVLKPSLVLLRVFGARLYIFNPLHRKDLGPRGMLGYNMGVAPDSKGWIFWIPDKGNLFIKYTNVRFNEKISFMTEHVSSIQASDIFDDSMILKIEKQDMLVASLNTHSDSSTVTPMTFEDVTVSPQKDHWTAAINNELKSMKDENLFEIVNLKDALQNQKVSDILSMRWVFTQKKGPLRYKACLVMRVFRQTKGINFEETFTPTPSFGVLRLLFSIAITKKWVIRTFDVKVAFLHSLIYMPAFVWPPQGTNTASGKVLRLNKALYCTKQAARCWWQHLTTIFVDIGFEPNKEYLSTYTYLSALGTSLLWIHVDDGALTASSPKLLG</sequence>
<feature type="domain" description="Integrase catalytic" evidence="16">
    <location>
        <begin position="1"/>
        <end position="109"/>
    </location>
</feature>
<evidence type="ECO:0000256" key="7">
    <source>
        <dbReference type="ARBA" id="ARBA00022842"/>
    </source>
</evidence>
<evidence type="ECO:0000256" key="10">
    <source>
        <dbReference type="ARBA" id="ARBA00022918"/>
    </source>
</evidence>
<dbReference type="GO" id="GO:0003887">
    <property type="term" value="F:DNA-directed DNA polymerase activity"/>
    <property type="evidence" value="ECO:0007669"/>
    <property type="project" value="UniProtKB-KW"/>
</dbReference>
<dbReference type="GO" id="GO:0003964">
    <property type="term" value="F:RNA-directed DNA polymerase activity"/>
    <property type="evidence" value="ECO:0007669"/>
    <property type="project" value="UniProtKB-KW"/>
</dbReference>
<keyword evidence="1" id="KW-0815">Transposition</keyword>
<dbReference type="PANTHER" id="PTHR42648:SF11">
    <property type="entry name" value="TRANSPOSON TY4-P GAG-POL POLYPROTEIN"/>
    <property type="match status" value="1"/>
</dbReference>
<keyword evidence="11" id="KW-0808">Transferase</keyword>
<dbReference type="InterPro" id="IPR001584">
    <property type="entry name" value="Integrase_cat-core"/>
</dbReference>
<keyword evidence="9" id="KW-0229">DNA integration</keyword>
<comment type="caution">
    <text evidence="17">The sequence shown here is derived from an EMBL/GenBank/DDBJ whole genome shotgun (WGS) entry which is preliminary data.</text>
</comment>
<evidence type="ECO:0000313" key="17">
    <source>
        <dbReference type="EMBL" id="MBW0467333.1"/>
    </source>
</evidence>
<evidence type="ECO:0000256" key="3">
    <source>
        <dbReference type="ARBA" id="ARBA00022722"/>
    </source>
</evidence>
<keyword evidence="6" id="KW-0378">Hydrolase</keyword>
<keyword evidence="18" id="KW-1185">Reference proteome</keyword>
<evidence type="ECO:0000256" key="15">
    <source>
        <dbReference type="ARBA" id="ARBA00049244"/>
    </source>
</evidence>
<keyword evidence="10" id="KW-0695">RNA-directed DNA polymerase</keyword>
<evidence type="ECO:0000256" key="11">
    <source>
        <dbReference type="ARBA" id="ARBA00022932"/>
    </source>
</evidence>
<dbReference type="GO" id="GO:0016787">
    <property type="term" value="F:hydrolase activity"/>
    <property type="evidence" value="ECO:0007669"/>
    <property type="project" value="UniProtKB-KW"/>
</dbReference>
<keyword evidence="5" id="KW-0255">Endonuclease</keyword>
<dbReference type="GO" id="GO:0032196">
    <property type="term" value="P:transposition"/>
    <property type="evidence" value="ECO:0007669"/>
    <property type="project" value="UniProtKB-KW"/>
</dbReference>
<keyword evidence="11" id="KW-0239">DNA-directed DNA polymerase</keyword>
<keyword evidence="8" id="KW-0694">RNA-binding</keyword>
<dbReference type="GO" id="GO:0005634">
    <property type="term" value="C:nucleus"/>
    <property type="evidence" value="ECO:0007669"/>
    <property type="project" value="UniProtKB-ARBA"/>
</dbReference>
<dbReference type="InterPro" id="IPR012337">
    <property type="entry name" value="RNaseH-like_sf"/>
</dbReference>
<evidence type="ECO:0000256" key="5">
    <source>
        <dbReference type="ARBA" id="ARBA00022759"/>
    </source>
</evidence>
<gene>
    <name evidence="17" type="ORF">O181_007048</name>
</gene>
<dbReference type="OrthoDB" id="3255262at2759"/>
<accession>A0A9Q3GH65</accession>
<dbReference type="AlphaFoldDB" id="A0A9Q3GH65"/>
<protein>
    <recommendedName>
        <fullName evidence="16">Integrase catalytic domain-containing protein</fullName>
    </recommendedName>
</protein>
<dbReference type="GO" id="GO:0004519">
    <property type="term" value="F:endonuclease activity"/>
    <property type="evidence" value="ECO:0007669"/>
    <property type="project" value="UniProtKB-KW"/>
</dbReference>
<proteinExistence type="predicted"/>
<dbReference type="InterPro" id="IPR013103">
    <property type="entry name" value="RVT_2"/>
</dbReference>
<organism evidence="17 18">
    <name type="scientific">Austropuccinia psidii MF-1</name>
    <dbReference type="NCBI Taxonomy" id="1389203"/>
    <lineage>
        <taxon>Eukaryota</taxon>
        <taxon>Fungi</taxon>
        <taxon>Dikarya</taxon>
        <taxon>Basidiomycota</taxon>
        <taxon>Pucciniomycotina</taxon>
        <taxon>Pucciniomycetes</taxon>
        <taxon>Pucciniales</taxon>
        <taxon>Sphaerophragmiaceae</taxon>
        <taxon>Austropuccinia</taxon>
    </lineage>
</organism>
<keyword evidence="4" id="KW-0479">Metal-binding</keyword>
<evidence type="ECO:0000313" key="18">
    <source>
        <dbReference type="Proteomes" id="UP000765509"/>
    </source>
</evidence>